<evidence type="ECO:0000313" key="5">
    <source>
        <dbReference type="Proteomes" id="UP000232958"/>
    </source>
</evidence>
<evidence type="ECO:0000313" key="4">
    <source>
        <dbReference type="Proteomes" id="UP000202635"/>
    </source>
</evidence>
<reference evidence="2" key="2">
    <citation type="journal article" date="2014" name="Arch. Virol.">
        <title>Complete genome sequence of Agrotis segetum granulovirus Shanghai strain.</title>
        <authorList>
            <person name="Zhang X."/>
            <person name="Liang Z."/>
            <person name="Yin X."/>
            <person name="Wang J."/>
            <person name="Shao X."/>
        </authorList>
    </citation>
    <scope>NUCLEOTIDE SEQUENCE</scope>
    <source>
        <strain evidence="2">L1</strain>
    </source>
</reference>
<reference evidence="3 5" key="3">
    <citation type="submission" date="2015-05" db="EMBL/GenBank/DDBJ databases">
        <title>Complete Sequence of an Agrotis segetum granulovirus isolate from Europe.</title>
        <authorList>
            <person name="Gueli Alletti G."/>
            <person name="Wennmann J.T."/>
            <person name="Jehle J.A."/>
        </authorList>
    </citation>
    <scope>NUCLEOTIDE SEQUENCE [LARGE SCALE GENOMIC DNA]</scope>
    <source>
        <strain evidence="3 5">DA</strain>
    </source>
</reference>
<evidence type="ECO:0000313" key="1">
    <source>
        <dbReference type="EMBL" id="AAS82681.1"/>
    </source>
</evidence>
<name>Q6QXK0_GVAS</name>
<proteinExistence type="predicted"/>
<reference evidence="1 4" key="1">
    <citation type="submission" date="2004-09" db="EMBL/GenBank/DDBJ databases">
        <authorList>
            <person name="Ai X.L."/>
            <person name="Wang Z.F."/>
            <person name="Wang B."/>
            <person name="Zhang W."/>
            <person name="Li F."/>
            <person name="Fu J.H."/>
            <person name="Cui C.S."/>
            <person name="Shi Y.H."/>
            <person name="He M."/>
        </authorList>
    </citation>
    <scope>NUCLEOTIDE SEQUENCE [LARGE SCALE GENOMIC DNA]</scope>
</reference>
<organismHost>
    <name type="scientific">Agrotis segetum</name>
    <name type="common">Turnip moth</name>
    <dbReference type="NCBI Taxonomy" id="47767"/>
</organismHost>
<keyword evidence="5" id="KW-1185">Reference proteome</keyword>
<evidence type="ECO:0000313" key="2">
    <source>
        <dbReference type="EMBL" id="AHN92108.1"/>
    </source>
</evidence>
<dbReference type="OrthoDB" id="13518at10239"/>
<sequence length="199" mass="22910">MNHSTVPSLVPFDGSSLYKSTHHHYCGFYSLFILAPIIDDTVVVDGKQYKLSEENAIDWAYDGTDTIITEKRLLYTEHPLEPNTLIYNVNHEIVGILLRYMVTKDGEYCYAIQDGFKLYNNHLTDTNIVVREKKKLIVYADQQFDTKEDLMKYLKEGKKSAGRGAILYHKGGRDAQLVLYENGRNLSNSHLRRRVFGVL</sequence>
<dbReference type="EMBL" id="AY522332">
    <property type="protein sequence ID" value="AAS82681.1"/>
    <property type="molecule type" value="Genomic_DNA"/>
</dbReference>
<evidence type="ECO:0000313" key="3">
    <source>
        <dbReference type="EMBL" id="AKN63343.1"/>
    </source>
</evidence>
<dbReference type="Proteomes" id="UP000202635">
    <property type="component" value="Genome"/>
</dbReference>
<dbReference type="Proteomes" id="UP000232958">
    <property type="component" value="Segment"/>
</dbReference>
<organism evidence="1 4">
    <name type="scientific">Agrotis segetum granulosis virus</name>
    <name type="common">AsGV</name>
    <name type="synonym">Agrotis segetum granulovirus</name>
    <dbReference type="NCBI Taxonomy" id="10464"/>
    <lineage>
        <taxon>Viruses</taxon>
        <taxon>Viruses incertae sedis</taxon>
        <taxon>Naldaviricetes</taxon>
        <taxon>Lefavirales</taxon>
        <taxon>Baculoviridae</taxon>
        <taxon>Betabaculovirus</taxon>
        <taxon>Betabaculovirus agsegetum</taxon>
    </lineage>
</organism>
<dbReference type="InterPro" id="IPR045369">
    <property type="entry name" value="DUF5887"/>
</dbReference>
<accession>Q6QXK0</accession>
<dbReference type="EMBL" id="KR584663">
    <property type="protein sequence ID" value="AKN63343.1"/>
    <property type="molecule type" value="Genomic_DNA"/>
</dbReference>
<protein>
    <submittedName>
        <fullName evidence="1">ORF57</fullName>
    </submittedName>
</protein>
<dbReference type="EMBL" id="KC994902">
    <property type="protein sequence ID" value="AHN92108.1"/>
    <property type="molecule type" value="Genomic_DNA"/>
</dbReference>
<gene>
    <name evidence="1" type="primary">ORF57</name>
    <name evidence="2" type="ORF">AsGV069</name>
    <name evidence="1" type="ORF">AsGVgp057</name>
</gene>
<dbReference type="Pfam" id="PF19234">
    <property type="entry name" value="DUF5887"/>
    <property type="match status" value="1"/>
</dbReference>